<organism evidence="2 3">
    <name type="scientific">Roseburia intestinalis L1-82</name>
    <dbReference type="NCBI Taxonomy" id="536231"/>
    <lineage>
        <taxon>Bacteria</taxon>
        <taxon>Bacillati</taxon>
        <taxon>Bacillota</taxon>
        <taxon>Clostridia</taxon>
        <taxon>Lachnospirales</taxon>
        <taxon>Lachnospiraceae</taxon>
        <taxon>Roseburia</taxon>
    </lineage>
</organism>
<name>C7GDC3_9FIRM</name>
<feature type="compositionally biased region" description="Basic and acidic residues" evidence="1">
    <location>
        <begin position="29"/>
        <end position="44"/>
    </location>
</feature>
<evidence type="ECO:0000313" key="3">
    <source>
        <dbReference type="Proteomes" id="UP000004828"/>
    </source>
</evidence>
<evidence type="ECO:0000256" key="1">
    <source>
        <dbReference type="SAM" id="MobiDB-lite"/>
    </source>
</evidence>
<comment type="caution">
    <text evidence="2">The sequence shown here is derived from an EMBL/GenBank/DDBJ whole genome shotgun (WGS) entry which is preliminary data.</text>
</comment>
<dbReference type="HOGENOM" id="CLU_3221526_0_0_9"/>
<reference evidence="2 3" key="1">
    <citation type="submission" date="2009-08" db="EMBL/GenBank/DDBJ databases">
        <authorList>
            <person name="Weinstock G."/>
            <person name="Sodergren E."/>
            <person name="Clifton S."/>
            <person name="Fulton L."/>
            <person name="Fulton B."/>
            <person name="Courtney L."/>
            <person name="Fronick C."/>
            <person name="Harrison M."/>
            <person name="Strong C."/>
            <person name="Farmer C."/>
            <person name="Delahaunty K."/>
            <person name="Markovic C."/>
            <person name="Hall O."/>
            <person name="Minx P."/>
            <person name="Tomlinson C."/>
            <person name="Mitreva M."/>
            <person name="Nelson J."/>
            <person name="Hou S."/>
            <person name="Wollam A."/>
            <person name="Pepin K.H."/>
            <person name="Johnson M."/>
            <person name="Bhonagiri V."/>
            <person name="Nash W.E."/>
            <person name="Warren W."/>
            <person name="Chinwalla A."/>
            <person name="Mardis E.R."/>
            <person name="Wilson R.K."/>
        </authorList>
    </citation>
    <scope>NUCLEOTIDE SEQUENCE [LARGE SCALE GENOMIC DNA]</scope>
    <source>
        <strain evidence="2 3">L1-82</strain>
    </source>
</reference>
<evidence type="ECO:0000313" key="2">
    <source>
        <dbReference type="EMBL" id="EEV00176.1"/>
    </source>
</evidence>
<accession>C7GDC3</accession>
<protein>
    <submittedName>
        <fullName evidence="2">Uncharacterized protein</fullName>
    </submittedName>
</protein>
<dbReference type="Proteomes" id="UP000004828">
    <property type="component" value="Unassembled WGS sequence"/>
</dbReference>
<gene>
    <name evidence="2" type="ORF">ROSINTL182_07924</name>
</gene>
<feature type="region of interest" description="Disordered" evidence="1">
    <location>
        <begin position="19"/>
        <end position="44"/>
    </location>
</feature>
<sequence length="44" mass="5005">MKNPKKYFEGFLSGVSRMAGFGEGTPQQDSRRGKMSDKRILVLR</sequence>
<dbReference type="AlphaFoldDB" id="C7GDC3"/>
<dbReference type="EMBL" id="ABYJ02000150">
    <property type="protein sequence ID" value="EEV00176.1"/>
    <property type="molecule type" value="Genomic_DNA"/>
</dbReference>
<proteinExistence type="predicted"/>